<dbReference type="InterPro" id="IPR029058">
    <property type="entry name" value="AB_hydrolase_fold"/>
</dbReference>
<organism evidence="2 3">
    <name type="scientific">Saccharomyces mikatae IFO 1815</name>
    <dbReference type="NCBI Taxonomy" id="226126"/>
    <lineage>
        <taxon>Eukaryota</taxon>
        <taxon>Fungi</taxon>
        <taxon>Dikarya</taxon>
        <taxon>Ascomycota</taxon>
        <taxon>Saccharomycotina</taxon>
        <taxon>Saccharomycetes</taxon>
        <taxon>Saccharomycetales</taxon>
        <taxon>Saccharomycetaceae</taxon>
        <taxon>Saccharomyces</taxon>
    </lineage>
</organism>
<evidence type="ECO:0000259" key="1">
    <source>
        <dbReference type="Pfam" id="PF12146"/>
    </source>
</evidence>
<dbReference type="SUPFAM" id="SSF53474">
    <property type="entry name" value="alpha/beta-Hydrolases"/>
    <property type="match status" value="1"/>
</dbReference>
<name>A0AA35NH45_SACMI</name>
<dbReference type="PANTHER" id="PTHR42886">
    <property type="entry name" value="RE40534P-RELATED"/>
    <property type="match status" value="1"/>
</dbReference>
<dbReference type="Proteomes" id="UP001161438">
    <property type="component" value="Chromosome 4"/>
</dbReference>
<dbReference type="InterPro" id="IPR022742">
    <property type="entry name" value="Hydrolase_4"/>
</dbReference>
<sequence length="328" mass="36436">MEKKHVGVQIQDVPPAHVKLNRNEKFVYITSTTNCVSYQIAAIVSYPEKADLLNTSIDNGKSLHESNKIALLLHGSQSHKNAIYQALLANSLSQSGYWVLRIDFRGQGDSSDNCDSTVGRTLDQDLEDMCTVYQTISDKSLRKQLYMTGTISLDVIVAHSRGSLAMFTFYLQLLASASTLPSYLINCAGRYDGSGLIERCTRLHPNWQTEGGFRASGPRYGKYKDLWIPSSETYSIASVCVEKFAAIPSTCSIMSCYGLCDHIVPLSAASNYKELFKGRHTLTLIENADHNYYGTESDPNVLNLPTRRGRVNYSPLVVDSIMEFLGKT</sequence>
<gene>
    <name evidence="2" type="primary">SMKI04G1790</name>
    <name evidence="2" type="ORF">SMKI_04G1790</name>
</gene>
<proteinExistence type="predicted"/>
<evidence type="ECO:0000313" key="3">
    <source>
        <dbReference type="Proteomes" id="UP001161438"/>
    </source>
</evidence>
<reference evidence="2" key="1">
    <citation type="submission" date="2022-10" db="EMBL/GenBank/DDBJ databases">
        <authorList>
            <person name="Byrne P K."/>
        </authorList>
    </citation>
    <scope>NUCLEOTIDE SEQUENCE</scope>
    <source>
        <strain evidence="2">IFO1815</strain>
    </source>
</reference>
<dbReference type="AlphaFoldDB" id="A0AA35NH45"/>
<dbReference type="PANTHER" id="PTHR42886:SF53">
    <property type="entry name" value="ALPHA_BETA-HYDROLASES SUPERFAMILY PROTEIN"/>
    <property type="match status" value="1"/>
</dbReference>
<dbReference type="EMBL" id="OX365760">
    <property type="protein sequence ID" value="CAI4037845.1"/>
    <property type="molecule type" value="Genomic_DNA"/>
</dbReference>
<evidence type="ECO:0000313" key="2">
    <source>
        <dbReference type="EMBL" id="CAI4037845.1"/>
    </source>
</evidence>
<feature type="domain" description="Serine aminopeptidase S33" evidence="1">
    <location>
        <begin position="66"/>
        <end position="149"/>
    </location>
</feature>
<dbReference type="Pfam" id="PF12146">
    <property type="entry name" value="Hydrolase_4"/>
    <property type="match status" value="1"/>
</dbReference>
<protein>
    <recommendedName>
        <fullName evidence="1">Serine aminopeptidase S33 domain-containing protein</fullName>
    </recommendedName>
</protein>
<dbReference type="GeneID" id="80917056"/>
<dbReference type="RefSeq" id="XP_056080960.1">
    <property type="nucleotide sequence ID" value="XM_056226711.1"/>
</dbReference>
<keyword evidence="3" id="KW-1185">Reference proteome</keyword>
<accession>A0AA35NH45</accession>
<dbReference type="Gene3D" id="3.40.50.1820">
    <property type="entry name" value="alpha/beta hydrolase"/>
    <property type="match status" value="1"/>
</dbReference>